<evidence type="ECO:0000256" key="7">
    <source>
        <dbReference type="ARBA" id="ARBA00022525"/>
    </source>
</evidence>
<accession>A0A3E2HM59</accession>
<dbReference type="Proteomes" id="UP000258309">
    <property type="component" value="Unassembled WGS sequence"/>
</dbReference>
<dbReference type="InterPro" id="IPR011706">
    <property type="entry name" value="Cu-oxidase_C"/>
</dbReference>
<protein>
    <recommendedName>
        <fullName evidence="6">laccase</fullName>
        <ecNumber evidence="6">1.10.3.2</ecNumber>
    </recommendedName>
</protein>
<dbReference type="FunFam" id="2.60.40.420:FF:000021">
    <property type="entry name" value="Extracellular dihydrogeodin oxidase/laccase"/>
    <property type="match status" value="1"/>
</dbReference>
<feature type="domain" description="Plastocyanin-like" evidence="15">
    <location>
        <begin position="443"/>
        <end position="568"/>
    </location>
</feature>
<evidence type="ECO:0000256" key="8">
    <source>
        <dbReference type="ARBA" id="ARBA00022723"/>
    </source>
</evidence>
<comment type="catalytic activity">
    <reaction evidence="1">
        <text>4 hydroquinone + O2 = 4 benzosemiquinone + 2 H2O</text>
        <dbReference type="Rhea" id="RHEA:11276"/>
        <dbReference type="ChEBI" id="CHEBI:15377"/>
        <dbReference type="ChEBI" id="CHEBI:15379"/>
        <dbReference type="ChEBI" id="CHEBI:17594"/>
        <dbReference type="ChEBI" id="CHEBI:17977"/>
        <dbReference type="EC" id="1.10.3.2"/>
    </reaction>
</comment>
<reference evidence="17 18" key="1">
    <citation type="submission" date="2018-05" db="EMBL/GenBank/DDBJ databases">
        <title>Draft genome sequence of Scytalidium lignicola DSM 105466, a ubiquitous saprotrophic fungus.</title>
        <authorList>
            <person name="Buettner E."/>
            <person name="Gebauer A.M."/>
            <person name="Hofrichter M."/>
            <person name="Liers C."/>
            <person name="Kellner H."/>
        </authorList>
    </citation>
    <scope>NUCLEOTIDE SEQUENCE [LARGE SCALE GENOMIC DNA]</scope>
    <source>
        <strain evidence="17 18">DSM 105466</strain>
    </source>
</reference>
<comment type="caution">
    <text evidence="17">The sequence shown here is derived from an EMBL/GenBank/DDBJ whole genome shotgun (WGS) entry which is preliminary data.</text>
</comment>
<dbReference type="PROSITE" id="PS00080">
    <property type="entry name" value="MULTICOPPER_OXIDASE2"/>
    <property type="match status" value="1"/>
</dbReference>
<dbReference type="CDD" id="cd13880">
    <property type="entry name" value="CuRO_2_MaLCC_like"/>
    <property type="match status" value="1"/>
</dbReference>
<feature type="domain" description="Plastocyanin-like" evidence="16">
    <location>
        <begin position="84"/>
        <end position="199"/>
    </location>
</feature>
<dbReference type="InterPro" id="IPR045087">
    <property type="entry name" value="Cu-oxidase_fam"/>
</dbReference>
<evidence type="ECO:0000256" key="6">
    <source>
        <dbReference type="ARBA" id="ARBA00012297"/>
    </source>
</evidence>
<keyword evidence="11" id="KW-0186">Copper</keyword>
<evidence type="ECO:0000259" key="16">
    <source>
        <dbReference type="Pfam" id="PF07732"/>
    </source>
</evidence>
<dbReference type="Pfam" id="PF07731">
    <property type="entry name" value="Cu-oxidase_2"/>
    <property type="match status" value="1"/>
</dbReference>
<evidence type="ECO:0000256" key="12">
    <source>
        <dbReference type="ARBA" id="ARBA00023180"/>
    </source>
</evidence>
<organism evidence="17 18">
    <name type="scientific">Scytalidium lignicola</name>
    <name type="common">Hyphomycete</name>
    <dbReference type="NCBI Taxonomy" id="5539"/>
    <lineage>
        <taxon>Eukaryota</taxon>
        <taxon>Fungi</taxon>
        <taxon>Dikarya</taxon>
        <taxon>Ascomycota</taxon>
        <taxon>Pezizomycotina</taxon>
        <taxon>Leotiomycetes</taxon>
        <taxon>Leotiomycetes incertae sedis</taxon>
        <taxon>Scytalidium</taxon>
    </lineage>
</organism>
<dbReference type="FunFam" id="2.60.40.420:FF:000038">
    <property type="entry name" value="Extracellular dihydrogeodin oxidase/laccase"/>
    <property type="match status" value="1"/>
</dbReference>
<keyword evidence="7" id="KW-0964">Secreted</keyword>
<dbReference type="CDD" id="cd13854">
    <property type="entry name" value="CuRO_1_MaLCC_like"/>
    <property type="match status" value="1"/>
</dbReference>
<keyword evidence="18" id="KW-1185">Reference proteome</keyword>
<dbReference type="EC" id="1.10.3.2" evidence="6"/>
<keyword evidence="12" id="KW-0325">Glycoprotein</keyword>
<comment type="subcellular location">
    <subcellularLocation>
        <location evidence="4">Secreted</location>
    </subcellularLocation>
</comment>
<comment type="cofactor">
    <cofactor evidence="2">
        <name>Cu cation</name>
        <dbReference type="ChEBI" id="CHEBI:23378"/>
    </cofactor>
</comment>
<keyword evidence="9" id="KW-0677">Repeat</keyword>
<evidence type="ECO:0000256" key="9">
    <source>
        <dbReference type="ARBA" id="ARBA00022737"/>
    </source>
</evidence>
<proteinExistence type="inferred from homology"/>
<dbReference type="GO" id="GO:0046274">
    <property type="term" value="P:lignin catabolic process"/>
    <property type="evidence" value="ECO:0007669"/>
    <property type="project" value="UniProtKB-KW"/>
</dbReference>
<dbReference type="Gene3D" id="2.60.40.420">
    <property type="entry name" value="Cupredoxins - blue copper proteins"/>
    <property type="match status" value="3"/>
</dbReference>
<evidence type="ECO:0000313" key="17">
    <source>
        <dbReference type="EMBL" id="RFU34484.1"/>
    </source>
</evidence>
<dbReference type="SUPFAM" id="SSF49503">
    <property type="entry name" value="Cupredoxins"/>
    <property type="match status" value="3"/>
</dbReference>
<dbReference type="PANTHER" id="PTHR11709">
    <property type="entry name" value="MULTI-COPPER OXIDASE"/>
    <property type="match status" value="1"/>
</dbReference>
<evidence type="ECO:0000256" key="10">
    <source>
        <dbReference type="ARBA" id="ARBA00023002"/>
    </source>
</evidence>
<dbReference type="OrthoDB" id="2121828at2759"/>
<gene>
    <name evidence="17" type="ORF">B7463_g1895</name>
</gene>
<comment type="function">
    <text evidence="3">Lignin degradation and detoxification of lignin-derived products.</text>
</comment>
<dbReference type="Pfam" id="PF00394">
    <property type="entry name" value="Cu-oxidase"/>
    <property type="match status" value="1"/>
</dbReference>
<evidence type="ECO:0000256" key="5">
    <source>
        <dbReference type="ARBA" id="ARBA00010609"/>
    </source>
</evidence>
<sequence>MGNSLGALSHGGSVASSIIHAIPQHQTNGLSQWGTFQAPTFPHFLQNNPLPFGFPWGQRTAHGSNPYTQVPFTGVTRYYNFTIERGVIAPDGYQKSVILINGQFPGPQIEANWGDMIEVKVHNHITGPEEGTSLHWHGLLQKSSPWMDGVPGVQQCPIAPGASFTYTFQADLYGSSWYHSHYSAQYAGGLLGPMIIYGPSHADYDIDLGPVFLTDWCHAEYFSIIEKVVGNGSDANPAPKTDNNLINGKMNFDCSTVAPGDKTPCTDNAGISQFKFTTGKTHRLRLVNAGAEGMQRFSIDEHTMTVIANDFVPIKPYTTKVVTLGPGQRSDVLVTANVGNSKSAFWMRSNISEICSLSNQGNALAAIYYDKADTTKAPTSTAWDVPDPGTCTNDDLSLTVPYYPIAPSLHPSTTKTMEINWYINSTGNFLWTLDDTSFRADYNNPVLLLANTANMTSSHPTFPDLWNVKDFLKNTTIRVVINNPTFAAHPMHLHGHNMFVLHEGPGDWDGKTITNPQNPQRRDVQIVRPGGHLVWQIDADNPGVWPFHCHIAWHVSAGLYANILERPHDIGVGELEIPGMMEEACRPWAAYTGKAVVEQIDSGL</sequence>
<dbReference type="AlphaFoldDB" id="A0A3E2HM59"/>
<evidence type="ECO:0000256" key="3">
    <source>
        <dbReference type="ARBA" id="ARBA00002075"/>
    </source>
</evidence>
<dbReference type="InterPro" id="IPR001117">
    <property type="entry name" value="Cu-oxidase_2nd"/>
</dbReference>
<dbReference type="EMBL" id="NCSJ02000020">
    <property type="protein sequence ID" value="RFU34484.1"/>
    <property type="molecule type" value="Genomic_DNA"/>
</dbReference>
<evidence type="ECO:0000256" key="11">
    <source>
        <dbReference type="ARBA" id="ARBA00023008"/>
    </source>
</evidence>
<dbReference type="InterPro" id="IPR011707">
    <property type="entry name" value="Cu-oxidase-like_N"/>
</dbReference>
<dbReference type="Pfam" id="PF07732">
    <property type="entry name" value="Cu-oxidase_3"/>
    <property type="match status" value="1"/>
</dbReference>
<evidence type="ECO:0000259" key="14">
    <source>
        <dbReference type="Pfam" id="PF00394"/>
    </source>
</evidence>
<comment type="similarity">
    <text evidence="5">Belongs to the multicopper oxidase family.</text>
</comment>
<dbReference type="PROSITE" id="PS00079">
    <property type="entry name" value="MULTICOPPER_OXIDASE1"/>
    <property type="match status" value="1"/>
</dbReference>
<dbReference type="PANTHER" id="PTHR11709:SF145">
    <property type="entry name" value="LCC1"/>
    <property type="match status" value="1"/>
</dbReference>
<feature type="non-terminal residue" evidence="17">
    <location>
        <position position="604"/>
    </location>
</feature>
<keyword evidence="13" id="KW-0439">Lignin degradation</keyword>
<dbReference type="FunFam" id="2.60.40.420:FF:000096">
    <property type="entry name" value="Multicopper oxidase"/>
    <property type="match status" value="1"/>
</dbReference>
<dbReference type="GO" id="GO:0052716">
    <property type="term" value="F:hydroquinone:oxygen oxidoreductase activity"/>
    <property type="evidence" value="ECO:0007669"/>
    <property type="project" value="UniProtKB-EC"/>
</dbReference>
<dbReference type="InterPro" id="IPR033138">
    <property type="entry name" value="Cu_oxidase_CS"/>
</dbReference>
<dbReference type="InterPro" id="IPR002355">
    <property type="entry name" value="Cu_oxidase_Cu_BS"/>
</dbReference>
<feature type="domain" description="Plastocyanin-like" evidence="14">
    <location>
        <begin position="210"/>
        <end position="371"/>
    </location>
</feature>
<evidence type="ECO:0000256" key="1">
    <source>
        <dbReference type="ARBA" id="ARBA00000349"/>
    </source>
</evidence>
<evidence type="ECO:0000256" key="4">
    <source>
        <dbReference type="ARBA" id="ARBA00004613"/>
    </source>
</evidence>
<evidence type="ECO:0000256" key="2">
    <source>
        <dbReference type="ARBA" id="ARBA00001935"/>
    </source>
</evidence>
<dbReference type="InterPro" id="IPR008972">
    <property type="entry name" value="Cupredoxin"/>
</dbReference>
<keyword evidence="10" id="KW-0560">Oxidoreductase</keyword>
<feature type="non-terminal residue" evidence="17">
    <location>
        <position position="1"/>
    </location>
</feature>
<dbReference type="CDD" id="cd13901">
    <property type="entry name" value="CuRO_3_MaLCC_like"/>
    <property type="match status" value="1"/>
</dbReference>
<dbReference type="GO" id="GO:0005576">
    <property type="term" value="C:extracellular region"/>
    <property type="evidence" value="ECO:0007669"/>
    <property type="project" value="UniProtKB-SubCell"/>
</dbReference>
<evidence type="ECO:0000259" key="15">
    <source>
        <dbReference type="Pfam" id="PF07731"/>
    </source>
</evidence>
<dbReference type="STRING" id="5539.A0A3E2HM59"/>
<evidence type="ECO:0000256" key="13">
    <source>
        <dbReference type="ARBA" id="ARBA00023185"/>
    </source>
</evidence>
<keyword evidence="8" id="KW-0479">Metal-binding</keyword>
<evidence type="ECO:0000313" key="18">
    <source>
        <dbReference type="Proteomes" id="UP000258309"/>
    </source>
</evidence>
<name>A0A3E2HM59_SCYLI</name>
<dbReference type="GO" id="GO:0005507">
    <property type="term" value="F:copper ion binding"/>
    <property type="evidence" value="ECO:0007669"/>
    <property type="project" value="InterPro"/>
</dbReference>
<dbReference type="OMA" id="KGMDHDM"/>